<protein>
    <submittedName>
        <fullName evidence="2">Ribonuclease H-like domain-containing protein</fullName>
    </submittedName>
</protein>
<gene>
    <name evidence="2" type="ORF">Tco_0842976</name>
</gene>
<proteinExistence type="predicted"/>
<dbReference type="EMBL" id="BQNB010012836">
    <property type="protein sequence ID" value="GJT08514.1"/>
    <property type="molecule type" value="Genomic_DNA"/>
</dbReference>
<dbReference type="SUPFAM" id="SSF51161">
    <property type="entry name" value="Trimeric LpxA-like enzymes"/>
    <property type="match status" value="1"/>
</dbReference>
<dbReference type="Proteomes" id="UP001151760">
    <property type="component" value="Unassembled WGS sequence"/>
</dbReference>
<name>A0ABQ5B6I0_9ASTR</name>
<evidence type="ECO:0000313" key="2">
    <source>
        <dbReference type="EMBL" id="GJT08514.1"/>
    </source>
</evidence>
<reference evidence="2" key="1">
    <citation type="journal article" date="2022" name="Int. J. Mol. Sci.">
        <title>Draft Genome of Tanacetum Coccineum: Genomic Comparison of Closely Related Tanacetum-Family Plants.</title>
        <authorList>
            <person name="Yamashiro T."/>
            <person name="Shiraishi A."/>
            <person name="Nakayama K."/>
            <person name="Satake H."/>
        </authorList>
    </citation>
    <scope>NUCLEOTIDE SEQUENCE</scope>
</reference>
<organism evidence="2 3">
    <name type="scientific">Tanacetum coccineum</name>
    <dbReference type="NCBI Taxonomy" id="301880"/>
    <lineage>
        <taxon>Eukaryota</taxon>
        <taxon>Viridiplantae</taxon>
        <taxon>Streptophyta</taxon>
        <taxon>Embryophyta</taxon>
        <taxon>Tracheophyta</taxon>
        <taxon>Spermatophyta</taxon>
        <taxon>Magnoliopsida</taxon>
        <taxon>eudicotyledons</taxon>
        <taxon>Gunneridae</taxon>
        <taxon>Pentapetalae</taxon>
        <taxon>asterids</taxon>
        <taxon>campanulids</taxon>
        <taxon>Asterales</taxon>
        <taxon>Asteraceae</taxon>
        <taxon>Asteroideae</taxon>
        <taxon>Anthemideae</taxon>
        <taxon>Anthemidinae</taxon>
        <taxon>Tanacetum</taxon>
    </lineage>
</organism>
<accession>A0ABQ5B6I0</accession>
<comment type="caution">
    <text evidence="2">The sequence shown here is derived from an EMBL/GenBank/DDBJ whole genome shotgun (WGS) entry which is preliminary data.</text>
</comment>
<evidence type="ECO:0000256" key="1">
    <source>
        <dbReference type="SAM" id="Phobius"/>
    </source>
</evidence>
<feature type="transmembrane region" description="Helical" evidence="1">
    <location>
        <begin position="12"/>
        <end position="32"/>
    </location>
</feature>
<keyword evidence="1" id="KW-0472">Membrane</keyword>
<keyword evidence="1" id="KW-1133">Transmembrane helix</keyword>
<keyword evidence="3" id="KW-1185">Reference proteome</keyword>
<dbReference type="InterPro" id="IPR011004">
    <property type="entry name" value="Trimer_LpxA-like_sf"/>
</dbReference>
<sequence>MKILLMKIGETRMVFNGVLGSLGTIIMENIIIMENSIIMENIIIMENSIIMESSIIMENRLLGTSLDQVLAAIDDLEETVKAAGVTWTSYVVASNDRWKRIESQSVRQAIHELRDKFIDARGKVVTRRDGGMVIGSWAL</sequence>
<reference evidence="2" key="2">
    <citation type="submission" date="2022-01" db="EMBL/GenBank/DDBJ databases">
        <authorList>
            <person name="Yamashiro T."/>
            <person name="Shiraishi A."/>
            <person name="Satake H."/>
            <person name="Nakayama K."/>
        </authorList>
    </citation>
    <scope>NUCLEOTIDE SEQUENCE</scope>
</reference>
<evidence type="ECO:0000313" key="3">
    <source>
        <dbReference type="Proteomes" id="UP001151760"/>
    </source>
</evidence>
<keyword evidence="1" id="KW-0812">Transmembrane</keyword>